<dbReference type="AlphaFoldDB" id="A0A5N6IK26"/>
<evidence type="ECO:0000259" key="2">
    <source>
        <dbReference type="Pfam" id="PF00501"/>
    </source>
</evidence>
<name>A0A5N6IK26_9EURO</name>
<keyword evidence="1" id="KW-1133">Transmembrane helix</keyword>
<dbReference type="Gene3D" id="3.40.50.12780">
    <property type="entry name" value="N-terminal domain of ligase-like"/>
    <property type="match status" value="1"/>
</dbReference>
<organism evidence="4 5">
    <name type="scientific">Aspergillus minisclerotigenes</name>
    <dbReference type="NCBI Taxonomy" id="656917"/>
    <lineage>
        <taxon>Eukaryota</taxon>
        <taxon>Fungi</taxon>
        <taxon>Dikarya</taxon>
        <taxon>Ascomycota</taxon>
        <taxon>Pezizomycotina</taxon>
        <taxon>Eurotiomycetes</taxon>
        <taxon>Eurotiomycetidae</taxon>
        <taxon>Eurotiales</taxon>
        <taxon>Aspergillaceae</taxon>
        <taxon>Aspergillus</taxon>
        <taxon>Aspergillus subgen. Circumdati</taxon>
    </lineage>
</organism>
<keyword evidence="1" id="KW-0812">Transmembrane</keyword>
<dbReference type="PANTHER" id="PTHR43201">
    <property type="entry name" value="ACYL-COA SYNTHETASE"/>
    <property type="match status" value="1"/>
</dbReference>
<dbReference type="GO" id="GO:0006631">
    <property type="term" value="P:fatty acid metabolic process"/>
    <property type="evidence" value="ECO:0007669"/>
    <property type="project" value="TreeGrafter"/>
</dbReference>
<proteinExistence type="predicted"/>
<feature type="domain" description="AMP-dependent synthetase/ligase" evidence="2">
    <location>
        <begin position="46"/>
        <end position="442"/>
    </location>
</feature>
<dbReference type="Proteomes" id="UP000326289">
    <property type="component" value="Unassembled WGS sequence"/>
</dbReference>
<dbReference type="InterPro" id="IPR045851">
    <property type="entry name" value="AMP-bd_C_sf"/>
</dbReference>
<dbReference type="Pfam" id="PF13193">
    <property type="entry name" value="AMP-binding_C"/>
    <property type="match status" value="1"/>
</dbReference>
<feature type="transmembrane region" description="Helical" evidence="1">
    <location>
        <begin position="108"/>
        <end position="126"/>
    </location>
</feature>
<dbReference type="GO" id="GO:0031956">
    <property type="term" value="F:medium-chain fatty acid-CoA ligase activity"/>
    <property type="evidence" value="ECO:0007669"/>
    <property type="project" value="TreeGrafter"/>
</dbReference>
<dbReference type="EMBL" id="ML732940">
    <property type="protein sequence ID" value="KAB8266725.1"/>
    <property type="molecule type" value="Genomic_DNA"/>
</dbReference>
<evidence type="ECO:0008006" key="6">
    <source>
        <dbReference type="Google" id="ProtNLM"/>
    </source>
</evidence>
<sequence>MAQHTSVITTGPITPHVELKADEDGEFIVHGPTEPPLQELTTAELLQQQFDKYPEKVAVVSRWQKTTLTYRSLFDSSREIAQALLAHGVRPTDRVVVLAGNSIEYVELLFAVGGIGSVFTIMNPTFTAEEVLATVDFIGIIRILLLVYWSLVFAIFIADRIGFRNNAKLLNELAEKHQNTSLIVQLGTAEKVSSNVLSWHEFRYVQTGNVGPRSLEQYWGRGGPKDALCIQFTSGTTGPRKATIGTHRNLINNAFLVGSRLGLTPEDILCCSPPLFHCFGLVCGPLATVIHGSTVIIPLDVFNADASLRAMSEESCTVVNAVPTMFQAMLDHAKAKTLALKLCLRTGIIAGSSLSETLIRRLSVEFGLTGLAYPFDLGMTELSCVSFMTTPSKVSLLDDRSSVGTPLPHTSAKVVDSDLKTLPPGTRGELLVSGYLLFSGYYKNPQKTEEAIVRDAQGQPWLRTGDIVTLSASGACENIAPGDVEKVLEQHPDIATAAVVGIPNVRLGEMITAFLQRAPDAQGGLKSKDVKIWLRTRIATHKIPDHVFWIGEDAGVPDRLPVNASGKVLKTELSAIASSLVRGDLC</sequence>
<dbReference type="PANTHER" id="PTHR43201:SF6">
    <property type="entry name" value="ACYL COA SYNTHETASE (EUROFUNG)"/>
    <property type="match status" value="1"/>
</dbReference>
<gene>
    <name evidence="4" type="ORF">BDV30DRAFT_232217</name>
</gene>
<dbReference type="Pfam" id="PF00501">
    <property type="entry name" value="AMP-binding"/>
    <property type="match status" value="1"/>
</dbReference>
<dbReference type="InterPro" id="IPR025110">
    <property type="entry name" value="AMP-bd_C"/>
</dbReference>
<evidence type="ECO:0000313" key="5">
    <source>
        <dbReference type="Proteomes" id="UP000326289"/>
    </source>
</evidence>
<accession>A0A5N6IK26</accession>
<evidence type="ECO:0000313" key="4">
    <source>
        <dbReference type="EMBL" id="KAB8266725.1"/>
    </source>
</evidence>
<reference evidence="4 5" key="1">
    <citation type="submission" date="2019-04" db="EMBL/GenBank/DDBJ databases">
        <title>Fungal friends and foes A comparative genomics study of 23 Aspergillus species from section Flavi.</title>
        <authorList>
            <consortium name="DOE Joint Genome Institute"/>
            <person name="Kjaerbolling I."/>
            <person name="Vesth T.C."/>
            <person name="Frisvad J.C."/>
            <person name="Nybo J.L."/>
            <person name="Theobald S."/>
            <person name="Kildgaard S."/>
            <person name="Petersen T.I."/>
            <person name="Kuo A."/>
            <person name="Sato A."/>
            <person name="Lyhne E.K."/>
            <person name="Kogle M.E."/>
            <person name="Wiebenga A."/>
            <person name="Kun R.S."/>
            <person name="Lubbers R.J."/>
            <person name="Makela M.R."/>
            <person name="Barry K."/>
            <person name="Chovatia M."/>
            <person name="Clum A."/>
            <person name="Daum C."/>
            <person name="Haridas S."/>
            <person name="He G."/>
            <person name="LaButti K."/>
            <person name="Lipzen A."/>
            <person name="Mondo S."/>
            <person name="Pangilinan J."/>
            <person name="Riley R."/>
            <person name="Salamov A."/>
            <person name="Simmons B.A."/>
            <person name="Magnuson J.K."/>
            <person name="Henrissat B."/>
            <person name="Mortensen U.H."/>
            <person name="Larsen T.O."/>
            <person name="De vries R.P."/>
            <person name="Grigoriev I.V."/>
            <person name="Machida M."/>
            <person name="Baker S.E."/>
            <person name="Andersen M.R."/>
        </authorList>
    </citation>
    <scope>NUCLEOTIDE SEQUENCE [LARGE SCALE GENOMIC DNA]</scope>
    <source>
        <strain evidence="4 5">CBS 117635</strain>
    </source>
</reference>
<protein>
    <recommendedName>
        <fullName evidence="6">AMP-dependent synthetase/ligase domain-containing protein</fullName>
    </recommendedName>
</protein>
<evidence type="ECO:0000256" key="1">
    <source>
        <dbReference type="SAM" id="Phobius"/>
    </source>
</evidence>
<dbReference type="Gene3D" id="3.30.300.30">
    <property type="match status" value="1"/>
</dbReference>
<feature type="transmembrane region" description="Helical" evidence="1">
    <location>
        <begin position="138"/>
        <end position="158"/>
    </location>
</feature>
<dbReference type="SUPFAM" id="SSF56801">
    <property type="entry name" value="Acetyl-CoA synthetase-like"/>
    <property type="match status" value="1"/>
</dbReference>
<dbReference type="InterPro" id="IPR042099">
    <property type="entry name" value="ANL_N_sf"/>
</dbReference>
<dbReference type="InterPro" id="IPR000873">
    <property type="entry name" value="AMP-dep_synth/lig_dom"/>
</dbReference>
<evidence type="ECO:0000259" key="3">
    <source>
        <dbReference type="Pfam" id="PF13193"/>
    </source>
</evidence>
<feature type="domain" description="AMP-binding enzyme C-terminal" evidence="3">
    <location>
        <begin position="484"/>
        <end position="567"/>
    </location>
</feature>
<keyword evidence="1" id="KW-0472">Membrane</keyword>
<keyword evidence="5" id="KW-1185">Reference proteome</keyword>